<accession>A0A2T3JN19</accession>
<proteinExistence type="predicted"/>
<sequence>MMLGQVKKTHPHTIKEIDELKYGLKISYTDNGFFMAESERVSFTSNQANVYLSEVIDIETRAKAFAIKGTDGKISFNITRGDFGTIRNTLNLRVVSLELS</sequence>
<organism evidence="1 2">
    <name type="scientific">Photobacterium frigidiphilum</name>
    <dbReference type="NCBI Taxonomy" id="264736"/>
    <lineage>
        <taxon>Bacteria</taxon>
        <taxon>Pseudomonadati</taxon>
        <taxon>Pseudomonadota</taxon>
        <taxon>Gammaproteobacteria</taxon>
        <taxon>Vibrionales</taxon>
        <taxon>Vibrionaceae</taxon>
        <taxon>Photobacterium</taxon>
    </lineage>
</organism>
<gene>
    <name evidence="1" type="ORF">C9J12_03740</name>
</gene>
<name>A0A2T3JN19_9GAMM</name>
<dbReference type="RefSeq" id="WP_107241485.1">
    <property type="nucleotide sequence ID" value="NZ_PYMJ01000003.1"/>
</dbReference>
<comment type="caution">
    <text evidence="1">The sequence shown here is derived from an EMBL/GenBank/DDBJ whole genome shotgun (WGS) entry which is preliminary data.</text>
</comment>
<dbReference type="AlphaFoldDB" id="A0A2T3JN19"/>
<dbReference type="Proteomes" id="UP000240987">
    <property type="component" value="Unassembled WGS sequence"/>
</dbReference>
<evidence type="ECO:0000313" key="2">
    <source>
        <dbReference type="Proteomes" id="UP000240987"/>
    </source>
</evidence>
<protein>
    <submittedName>
        <fullName evidence="1">Uncharacterized protein</fullName>
    </submittedName>
</protein>
<dbReference type="EMBL" id="PYMJ01000003">
    <property type="protein sequence ID" value="PSU50449.1"/>
    <property type="molecule type" value="Genomic_DNA"/>
</dbReference>
<reference evidence="1 2" key="1">
    <citation type="submission" date="2018-01" db="EMBL/GenBank/DDBJ databases">
        <title>Whole genome sequencing of Histamine producing bacteria.</title>
        <authorList>
            <person name="Butler K."/>
        </authorList>
    </citation>
    <scope>NUCLEOTIDE SEQUENCE [LARGE SCALE GENOMIC DNA]</scope>
    <source>
        <strain evidence="1 2">JCM 12947</strain>
    </source>
</reference>
<keyword evidence="2" id="KW-1185">Reference proteome</keyword>
<evidence type="ECO:0000313" key="1">
    <source>
        <dbReference type="EMBL" id="PSU50449.1"/>
    </source>
</evidence>
<dbReference type="OrthoDB" id="9876541at2"/>